<dbReference type="Proteomes" id="UP000198866">
    <property type="component" value="Unassembled WGS sequence"/>
</dbReference>
<dbReference type="AlphaFoldDB" id="A0A1H7CNH8"/>
<keyword evidence="3" id="KW-1185">Reference proteome</keyword>
<sequence>MCSSEASRRRMQSADTDSTGGLPGGPLAQSELVDQPGLLCPGSVGATLHLHDGEYDIAEWKARTTLKAVDETYPEDCRLALAPHNTTHLLYIRLRMVLCATLHFSGRGDEAQVEREYLVTRGREYTAEYERLLKEWAPRGTTAQLRTALRLVH</sequence>
<organism evidence="2 3">
    <name type="scientific">Paraburkholderia diazotrophica</name>
    <dbReference type="NCBI Taxonomy" id="667676"/>
    <lineage>
        <taxon>Bacteria</taxon>
        <taxon>Pseudomonadati</taxon>
        <taxon>Pseudomonadota</taxon>
        <taxon>Betaproteobacteria</taxon>
        <taxon>Burkholderiales</taxon>
        <taxon>Burkholderiaceae</taxon>
        <taxon>Paraburkholderia</taxon>
    </lineage>
</organism>
<gene>
    <name evidence="2" type="ORF">SAMN05192539_102337</name>
</gene>
<evidence type="ECO:0000313" key="3">
    <source>
        <dbReference type="Proteomes" id="UP000198866"/>
    </source>
</evidence>
<reference evidence="3" key="1">
    <citation type="submission" date="2016-10" db="EMBL/GenBank/DDBJ databases">
        <authorList>
            <person name="Varghese N."/>
            <person name="Submissions S."/>
        </authorList>
    </citation>
    <scope>NUCLEOTIDE SEQUENCE [LARGE SCALE GENOMIC DNA]</scope>
    <source>
        <strain evidence="3">LMG 26031</strain>
    </source>
</reference>
<dbReference type="EMBL" id="FNYE01000023">
    <property type="protein sequence ID" value="SEJ91189.1"/>
    <property type="molecule type" value="Genomic_DNA"/>
</dbReference>
<accession>A0A1H7CNH8</accession>
<evidence type="ECO:0000313" key="2">
    <source>
        <dbReference type="EMBL" id="SEJ91189.1"/>
    </source>
</evidence>
<evidence type="ECO:0000256" key="1">
    <source>
        <dbReference type="SAM" id="MobiDB-lite"/>
    </source>
</evidence>
<name>A0A1H7CNH8_9BURK</name>
<feature type="region of interest" description="Disordered" evidence="1">
    <location>
        <begin position="1"/>
        <end position="28"/>
    </location>
</feature>
<protein>
    <submittedName>
        <fullName evidence="2">Uncharacterized protein</fullName>
    </submittedName>
</protein>
<proteinExistence type="predicted"/>